<sequence>MGGFNYENNKKNPRIYKNSEELTLCSVFVKEFKISLHPILCHLNDGSLHQRLMQLFLKIKALDKDSVPGSRNVGQGLKTLKGQQLLREFVFTPKAGIRQHFGNPRIDALDFSLEWARFNPADAKFPKGATHFELFYCLLVYDAATNTFVTYEAPILRRSKEDRSERLVQTLEGGPTKEEGLQYIPVLGLRFMEVLGEEEYANFGKDAVGIEVLGVYMS</sequence>
<organism evidence="1 2">
    <name type="scientific">Aequorivita aquimaris</name>
    <dbReference type="NCBI Taxonomy" id="1548749"/>
    <lineage>
        <taxon>Bacteria</taxon>
        <taxon>Pseudomonadati</taxon>
        <taxon>Bacteroidota</taxon>
        <taxon>Flavobacteriia</taxon>
        <taxon>Flavobacteriales</taxon>
        <taxon>Flavobacteriaceae</taxon>
        <taxon>Aequorivita</taxon>
    </lineage>
</organism>
<dbReference type="OrthoDB" id="1418791at2"/>
<dbReference type="Proteomes" id="UP000070138">
    <property type="component" value="Unassembled WGS sequence"/>
</dbReference>
<keyword evidence="2" id="KW-1185">Reference proteome</keyword>
<dbReference type="EMBL" id="JRWG01000013">
    <property type="protein sequence ID" value="KXN97977.1"/>
    <property type="molecule type" value="Genomic_DNA"/>
</dbReference>
<gene>
    <name evidence="1" type="ORF">LS48_13960</name>
</gene>
<dbReference type="RefSeq" id="WP_062623108.1">
    <property type="nucleotide sequence ID" value="NZ_JRWG01000013.1"/>
</dbReference>
<accession>A0A137REQ9</accession>
<comment type="caution">
    <text evidence="1">The sequence shown here is derived from an EMBL/GenBank/DDBJ whole genome shotgun (WGS) entry which is preliminary data.</text>
</comment>
<proteinExistence type="predicted"/>
<protein>
    <submittedName>
        <fullName evidence="1">Uncharacterized protein</fullName>
    </submittedName>
</protein>
<reference evidence="1 2" key="2">
    <citation type="journal article" date="2016" name="Int. J. Syst. Evol. Microbiol.">
        <title>Vitellibacter aquimaris sp. nov., a marine bacterium isolated from seawater.</title>
        <authorList>
            <person name="Thevarajoo S."/>
            <person name="Selvaratnam C."/>
            <person name="Goh K.M."/>
            <person name="Hong K.W."/>
            <person name="Chan X.Y."/>
            <person name="Chan K.G."/>
            <person name="Chong C.S."/>
        </authorList>
    </citation>
    <scope>NUCLEOTIDE SEQUENCE [LARGE SCALE GENOMIC DNA]</scope>
    <source>
        <strain evidence="1 2">D-24</strain>
    </source>
</reference>
<dbReference type="AlphaFoldDB" id="A0A137REQ9"/>
<reference evidence="2" key="1">
    <citation type="submission" date="2014-10" db="EMBL/GenBank/DDBJ databases">
        <title>Genome sequencing of Vitellibacter sp. D-24.</title>
        <authorList>
            <person name="Thevarajoo S."/>
            <person name="Selvaratnam C."/>
            <person name="Goh K.M."/>
            <person name="Chong C.S."/>
        </authorList>
    </citation>
    <scope>NUCLEOTIDE SEQUENCE [LARGE SCALE GENOMIC DNA]</scope>
    <source>
        <strain evidence="2">D-24</strain>
    </source>
</reference>
<evidence type="ECO:0000313" key="1">
    <source>
        <dbReference type="EMBL" id="KXN97977.1"/>
    </source>
</evidence>
<evidence type="ECO:0000313" key="2">
    <source>
        <dbReference type="Proteomes" id="UP000070138"/>
    </source>
</evidence>
<name>A0A137REQ9_9FLAO</name>
<dbReference type="STRING" id="1548749.LS48_13960"/>